<dbReference type="InterPro" id="IPR004882">
    <property type="entry name" value="Luc7-rel"/>
</dbReference>
<keyword evidence="3" id="KW-1185">Reference proteome</keyword>
<proteinExistence type="inferred from homology"/>
<dbReference type="PANTHER" id="PTHR12375">
    <property type="entry name" value="RNA-BINDING PROTEIN LUC7-RELATED"/>
    <property type="match status" value="1"/>
</dbReference>
<gene>
    <name evidence="2" type="ORF">DAKH74_002940</name>
</gene>
<name>A0AAV5RR00_MAUHU</name>
<evidence type="ECO:0000313" key="3">
    <source>
        <dbReference type="Proteomes" id="UP001377567"/>
    </source>
</evidence>
<reference evidence="2 3" key="1">
    <citation type="journal article" date="2023" name="Elife">
        <title>Identification of key yeast species and microbe-microbe interactions impacting larval growth of Drosophila in the wild.</title>
        <authorList>
            <person name="Mure A."/>
            <person name="Sugiura Y."/>
            <person name="Maeda R."/>
            <person name="Honda K."/>
            <person name="Sakurai N."/>
            <person name="Takahashi Y."/>
            <person name="Watada M."/>
            <person name="Katoh T."/>
            <person name="Gotoh A."/>
            <person name="Gotoh Y."/>
            <person name="Taniguchi I."/>
            <person name="Nakamura K."/>
            <person name="Hayashi T."/>
            <person name="Katayama T."/>
            <person name="Uemura T."/>
            <person name="Hattori Y."/>
        </authorList>
    </citation>
    <scope>NUCLEOTIDE SEQUENCE [LARGE SCALE GENOMIC DNA]</scope>
    <source>
        <strain evidence="2 3">KH-74</strain>
    </source>
</reference>
<dbReference type="GO" id="GO:0005685">
    <property type="term" value="C:U1 snRNP"/>
    <property type="evidence" value="ECO:0007669"/>
    <property type="project" value="InterPro"/>
</dbReference>
<evidence type="ECO:0000256" key="1">
    <source>
        <dbReference type="ARBA" id="ARBA00005655"/>
    </source>
</evidence>
<dbReference type="EMBL" id="BTGD01000001">
    <property type="protein sequence ID" value="GMM53678.1"/>
    <property type="molecule type" value="Genomic_DNA"/>
</dbReference>
<evidence type="ECO:0000313" key="2">
    <source>
        <dbReference type="EMBL" id="GMM53678.1"/>
    </source>
</evidence>
<dbReference type="GO" id="GO:0003729">
    <property type="term" value="F:mRNA binding"/>
    <property type="evidence" value="ECO:0007669"/>
    <property type="project" value="InterPro"/>
</dbReference>
<dbReference type="GO" id="GO:0006376">
    <property type="term" value="P:mRNA splice site recognition"/>
    <property type="evidence" value="ECO:0007669"/>
    <property type="project" value="InterPro"/>
</dbReference>
<comment type="caution">
    <text evidence="2">The sequence shown here is derived from an EMBL/GenBank/DDBJ whole genome shotgun (WGS) entry which is preliminary data.</text>
</comment>
<dbReference type="AlphaFoldDB" id="A0AAV5RR00"/>
<protein>
    <submittedName>
        <fullName evidence="2">Luc7 protein</fullName>
    </submittedName>
</protein>
<accession>A0AAV5RR00</accession>
<dbReference type="Pfam" id="PF03194">
    <property type="entry name" value="LUC7"/>
    <property type="match status" value="1"/>
</dbReference>
<comment type="similarity">
    <text evidence="1">Belongs to the Luc7 family.</text>
</comment>
<dbReference type="Proteomes" id="UP001377567">
    <property type="component" value="Unassembled WGS sequence"/>
</dbReference>
<organism evidence="2 3">
    <name type="scientific">Maudiozyma humilis</name>
    <name type="common">Sour dough yeast</name>
    <name type="synonym">Kazachstania humilis</name>
    <dbReference type="NCBI Taxonomy" id="51915"/>
    <lineage>
        <taxon>Eukaryota</taxon>
        <taxon>Fungi</taxon>
        <taxon>Dikarya</taxon>
        <taxon>Ascomycota</taxon>
        <taxon>Saccharomycotina</taxon>
        <taxon>Saccharomycetes</taxon>
        <taxon>Saccharomycetales</taxon>
        <taxon>Saccharomycetaceae</taxon>
        <taxon>Maudiozyma</taxon>
    </lineage>
</organism>
<sequence>MSAKAATPADEQRKLIQQLMGNVTITSRYEGRSRNNKQELGITDPRLCKSFLVGECPYDLFQGTKQSIGKCPQLHIPKFKLQYDRDHKKGKRYPAFEKEYFLVLSKFINDCNEQIVVALKKLEHTKEEREKIKSATKALDDVDTQIVLITQEIDSLISNNKVMEAMQQSIKLEEAVQLKKTTAEKVKNITENIGQSSQQKLQVCEVCGAYLSRLDTDRRLADHFLGKVHLGYVKMREDYKKFNTNAH</sequence>